<accession>A0A7I8DCD0</accession>
<comment type="similarity">
    <text evidence="1 2">Belongs to the flagella basal body rod proteins family.</text>
</comment>
<evidence type="ECO:0000256" key="1">
    <source>
        <dbReference type="ARBA" id="ARBA00009677"/>
    </source>
</evidence>
<dbReference type="Pfam" id="PF00460">
    <property type="entry name" value="Flg_bb_rod"/>
    <property type="match status" value="1"/>
</dbReference>
<evidence type="ECO:0000313" key="6">
    <source>
        <dbReference type="EMBL" id="BCJ87745.1"/>
    </source>
</evidence>
<keyword evidence="7" id="KW-1185">Reference proteome</keyword>
<feature type="domain" description="Flagellar hook protein FlgE/F/G-like D1" evidence="5">
    <location>
        <begin position="116"/>
        <end position="152"/>
    </location>
</feature>
<dbReference type="InterPro" id="IPR037925">
    <property type="entry name" value="FlgE/F/G-like"/>
</dbReference>
<dbReference type="EMBL" id="AP023366">
    <property type="protein sequence ID" value="BCJ87745.1"/>
    <property type="molecule type" value="Genomic_DNA"/>
</dbReference>
<dbReference type="Pfam" id="PF06429">
    <property type="entry name" value="Flg_bbr_C"/>
    <property type="match status" value="1"/>
</dbReference>
<reference evidence="6 7" key="1">
    <citation type="submission" date="2020-08" db="EMBL/GenBank/DDBJ databases">
        <title>Complete Genome Sequence of Effusibacillus dendaii Strain skT53, Isolated from Farmland soil.</title>
        <authorList>
            <person name="Konishi T."/>
            <person name="Kawasaki H."/>
        </authorList>
    </citation>
    <scope>NUCLEOTIDE SEQUENCE [LARGE SCALE GENOMIC DNA]</scope>
    <source>
        <strain evidence="7">skT53</strain>
    </source>
</reference>
<feature type="domain" description="Flagellar basal body rod protein N-terminal" evidence="3">
    <location>
        <begin position="5"/>
        <end position="35"/>
    </location>
</feature>
<evidence type="ECO:0000313" key="7">
    <source>
        <dbReference type="Proteomes" id="UP000593802"/>
    </source>
</evidence>
<dbReference type="InterPro" id="IPR020013">
    <property type="entry name" value="Flagellar_FlgE/F/G"/>
</dbReference>
<evidence type="ECO:0000259" key="5">
    <source>
        <dbReference type="Pfam" id="PF22692"/>
    </source>
</evidence>
<dbReference type="SUPFAM" id="SSF117143">
    <property type="entry name" value="Flagellar hook protein flgE"/>
    <property type="match status" value="1"/>
</dbReference>
<dbReference type="RefSeq" id="WP_200758065.1">
    <property type="nucleotide sequence ID" value="NZ_AP023366.1"/>
</dbReference>
<dbReference type="PROSITE" id="PS00588">
    <property type="entry name" value="FLAGELLA_BB_ROD"/>
    <property type="match status" value="1"/>
</dbReference>
<evidence type="ECO:0000259" key="4">
    <source>
        <dbReference type="Pfam" id="PF06429"/>
    </source>
</evidence>
<dbReference type="PANTHER" id="PTHR30435">
    <property type="entry name" value="FLAGELLAR PROTEIN"/>
    <property type="match status" value="1"/>
</dbReference>
<keyword evidence="6" id="KW-0966">Cell projection</keyword>
<dbReference type="InterPro" id="IPR010930">
    <property type="entry name" value="Flg_bb/hook_C_dom"/>
</dbReference>
<sequence length="276" mass="29835">MIRGLYTAASGMVAGERRQDVISNNLANVNTIGFKKDDSIMRSFPEMLLYSLNDHTGSGPQSISPGMPNIGSVGTGAFLEEVLTRFSQGPLKATDNKYGYAIEDVEHPGEPRRASFFPMEDAQGNSYVSRDGDFHLDTQGYLVNSAGFFVQAVDATGKPIPNSRVKFDEQSGSLVAGMAVGVGGFQLNTNLQFKIIDIQDTNQLQQAGTGSYRYNPASVATGTGELKKGFVETSNVDVAQAMTDMMAVMRSYEANQRMIRTLDSTLDKAVNSLGRI</sequence>
<organism evidence="6 7">
    <name type="scientific">Effusibacillus dendaii</name>
    <dbReference type="NCBI Taxonomy" id="2743772"/>
    <lineage>
        <taxon>Bacteria</taxon>
        <taxon>Bacillati</taxon>
        <taxon>Bacillota</taxon>
        <taxon>Bacilli</taxon>
        <taxon>Bacillales</taxon>
        <taxon>Alicyclobacillaceae</taxon>
        <taxon>Effusibacillus</taxon>
    </lineage>
</organism>
<dbReference type="AlphaFoldDB" id="A0A7I8DCD0"/>
<dbReference type="KEGG" id="eff:skT53_27300"/>
<keyword evidence="6" id="KW-0969">Cilium</keyword>
<evidence type="ECO:0000256" key="2">
    <source>
        <dbReference type="RuleBase" id="RU362116"/>
    </source>
</evidence>
<protein>
    <submittedName>
        <fullName evidence="6">Flagellar basal body protein</fullName>
    </submittedName>
</protein>
<keyword evidence="2" id="KW-0975">Bacterial flagellum</keyword>
<feature type="domain" description="Flagellar basal-body/hook protein C-terminal" evidence="4">
    <location>
        <begin position="228"/>
        <end position="271"/>
    </location>
</feature>
<proteinExistence type="inferred from homology"/>
<evidence type="ECO:0000259" key="3">
    <source>
        <dbReference type="Pfam" id="PF00460"/>
    </source>
</evidence>
<name>A0A7I8DCD0_9BACL</name>
<keyword evidence="6" id="KW-0282">Flagellum</keyword>
<dbReference type="InterPro" id="IPR001444">
    <property type="entry name" value="Flag_bb_rod_N"/>
</dbReference>
<dbReference type="InterPro" id="IPR019776">
    <property type="entry name" value="Flagellar_basal_body_rod_CS"/>
</dbReference>
<comment type="subcellular location">
    <subcellularLocation>
        <location evidence="2">Bacterial flagellum basal body</location>
    </subcellularLocation>
</comment>
<gene>
    <name evidence="6" type="primary">flgG1</name>
    <name evidence="6" type="ORF">skT53_27300</name>
</gene>
<dbReference type="InterPro" id="IPR053967">
    <property type="entry name" value="LlgE_F_G-like_D1"/>
</dbReference>
<dbReference type="GO" id="GO:0071978">
    <property type="term" value="P:bacterial-type flagellum-dependent swarming motility"/>
    <property type="evidence" value="ECO:0007669"/>
    <property type="project" value="TreeGrafter"/>
</dbReference>
<dbReference type="Proteomes" id="UP000593802">
    <property type="component" value="Chromosome"/>
</dbReference>
<dbReference type="Pfam" id="PF22692">
    <property type="entry name" value="LlgE_F_G_D1"/>
    <property type="match status" value="1"/>
</dbReference>
<dbReference type="PANTHER" id="PTHR30435:SF19">
    <property type="entry name" value="FLAGELLAR BASAL-BODY ROD PROTEIN FLGG"/>
    <property type="match status" value="1"/>
</dbReference>
<dbReference type="NCBIfam" id="TIGR03506">
    <property type="entry name" value="FlgEFG_subfam"/>
    <property type="match status" value="1"/>
</dbReference>
<dbReference type="GO" id="GO:0009425">
    <property type="term" value="C:bacterial-type flagellum basal body"/>
    <property type="evidence" value="ECO:0007669"/>
    <property type="project" value="UniProtKB-SubCell"/>
</dbReference>